<accession>A0A2R8CER5</accession>
<dbReference type="AlphaFoldDB" id="A0A2R8CER5"/>
<keyword evidence="2" id="KW-1185">Reference proteome</keyword>
<gene>
    <name evidence="1" type="ORF">TRM7615_04406</name>
</gene>
<organism evidence="1 2">
    <name type="scientific">Falsiruegeria mediterranea M17</name>
    <dbReference type="NCBI Taxonomy" id="1200281"/>
    <lineage>
        <taxon>Bacteria</taxon>
        <taxon>Pseudomonadati</taxon>
        <taxon>Pseudomonadota</taxon>
        <taxon>Alphaproteobacteria</taxon>
        <taxon>Rhodobacterales</taxon>
        <taxon>Roseobacteraceae</taxon>
        <taxon>Falsiruegeria</taxon>
    </lineage>
</organism>
<dbReference type="EMBL" id="ONZG01000014">
    <property type="protein sequence ID" value="SPJ30869.1"/>
    <property type="molecule type" value="Genomic_DNA"/>
</dbReference>
<evidence type="ECO:0000313" key="1">
    <source>
        <dbReference type="EMBL" id="SPJ30869.1"/>
    </source>
</evidence>
<reference evidence="2" key="1">
    <citation type="submission" date="2018-03" db="EMBL/GenBank/DDBJ databases">
        <authorList>
            <person name="Rodrigo-Torres L."/>
            <person name="Arahal R. D."/>
            <person name="Lucena T."/>
        </authorList>
    </citation>
    <scope>NUCLEOTIDE SEQUENCE [LARGE SCALE GENOMIC DNA]</scope>
    <source>
        <strain evidence="2">CECT 7615</strain>
    </source>
</reference>
<dbReference type="Proteomes" id="UP000244898">
    <property type="component" value="Unassembled WGS sequence"/>
</dbReference>
<proteinExistence type="predicted"/>
<name>A0A2R8CER5_9RHOB</name>
<evidence type="ECO:0000313" key="2">
    <source>
        <dbReference type="Proteomes" id="UP000244898"/>
    </source>
</evidence>
<protein>
    <submittedName>
        <fullName evidence="1">Uncharacterized protein</fullName>
    </submittedName>
</protein>
<sequence length="46" mass="5434">MTSITVPLWFRNRFRYQHHASFCPSFGRHCDMETHAIGLDRGGLRQ</sequence>